<protein>
    <submittedName>
        <fullName evidence="4">Uridine nucleosidase 1</fullName>
    </submittedName>
</protein>
<comment type="caution">
    <text evidence="4">The sequence shown here is derived from an EMBL/GenBank/DDBJ whole genome shotgun (WGS) entry which is preliminary data.</text>
</comment>
<keyword evidence="2" id="KW-0472">Membrane</keyword>
<name>A0A0C2N1J6_THEKT</name>
<gene>
    <name evidence="4" type="ORF">RF11_09626</name>
</gene>
<keyword evidence="5" id="KW-1185">Reference proteome</keyword>
<proteinExistence type="inferred from homology"/>
<dbReference type="GO" id="GO:0016799">
    <property type="term" value="F:hydrolase activity, hydrolyzing N-glycosyl compounds"/>
    <property type="evidence" value="ECO:0007669"/>
    <property type="project" value="InterPro"/>
</dbReference>
<sequence>MKVIIDTDFGVSDTFSVLYLAAATRAEVMAITLVAGVGQTEIITQNIETIKSLIEQHSIPIYLGNSYNMQGRFMEGSEYFVPRPIEEIKHEEQWENVRRDISSVQALLHYTKMYPKQIHGIFIGPLTNLALAYMMDNEFPSRLASITIMGSDSSEKTTKNVSKHAEINAFNDPLAYSVLKECISKTNIPITIVDWTACIKNPLPFSLEEKIKEYNQMLSKINRYLNLFDMFFDRTNVDTKQIYHSNGLVIPGLFAVMGVIYPNIFKTKKVKITSVEVSGKRKGHVDYEEHPQGNLDLVYEVDAKFVAETFVATFFKWDILQKHFLMDYIKYDKL</sequence>
<comment type="similarity">
    <text evidence="1">Belongs to the IUNH family.</text>
</comment>
<evidence type="ECO:0000313" key="4">
    <source>
        <dbReference type="EMBL" id="KII70235.1"/>
    </source>
</evidence>
<dbReference type="SUPFAM" id="SSF53590">
    <property type="entry name" value="Nucleoside hydrolase"/>
    <property type="match status" value="1"/>
</dbReference>
<dbReference type="OMA" id="FMEGSEY"/>
<dbReference type="PANTHER" id="PTHR46190:SF1">
    <property type="entry name" value="SI:CH211-201H21.5"/>
    <property type="match status" value="1"/>
</dbReference>
<reference evidence="4 5" key="1">
    <citation type="journal article" date="2014" name="Genome Biol. Evol.">
        <title>The genome of the myxosporean Thelohanellus kitauei shows adaptations to nutrient acquisition within its fish host.</title>
        <authorList>
            <person name="Yang Y."/>
            <person name="Xiong J."/>
            <person name="Zhou Z."/>
            <person name="Huo F."/>
            <person name="Miao W."/>
            <person name="Ran C."/>
            <person name="Liu Y."/>
            <person name="Zhang J."/>
            <person name="Feng J."/>
            <person name="Wang M."/>
            <person name="Wang M."/>
            <person name="Wang L."/>
            <person name="Yao B."/>
        </authorList>
    </citation>
    <scope>NUCLEOTIDE SEQUENCE [LARGE SCALE GENOMIC DNA]</scope>
    <source>
        <strain evidence="4">Wuqing</strain>
    </source>
</reference>
<dbReference type="PANTHER" id="PTHR46190">
    <property type="entry name" value="SI:CH211-201H21.5-RELATED"/>
    <property type="match status" value="1"/>
</dbReference>
<evidence type="ECO:0000256" key="2">
    <source>
        <dbReference type="SAM" id="Phobius"/>
    </source>
</evidence>
<keyword evidence="2" id="KW-0812">Transmembrane</keyword>
<organism evidence="4 5">
    <name type="scientific">Thelohanellus kitauei</name>
    <name type="common">Myxosporean</name>
    <dbReference type="NCBI Taxonomy" id="669202"/>
    <lineage>
        <taxon>Eukaryota</taxon>
        <taxon>Metazoa</taxon>
        <taxon>Cnidaria</taxon>
        <taxon>Myxozoa</taxon>
        <taxon>Myxosporea</taxon>
        <taxon>Bivalvulida</taxon>
        <taxon>Platysporina</taxon>
        <taxon>Myxobolidae</taxon>
        <taxon>Thelohanellus</taxon>
    </lineage>
</organism>
<feature type="transmembrane region" description="Helical" evidence="2">
    <location>
        <begin position="242"/>
        <end position="261"/>
    </location>
</feature>
<keyword evidence="2" id="KW-1133">Transmembrane helix</keyword>
<dbReference type="InterPro" id="IPR052775">
    <property type="entry name" value="IUN_hydrolase"/>
</dbReference>
<dbReference type="Proteomes" id="UP000031668">
    <property type="component" value="Unassembled WGS sequence"/>
</dbReference>
<dbReference type="EMBL" id="JWZT01002136">
    <property type="protein sequence ID" value="KII70235.1"/>
    <property type="molecule type" value="Genomic_DNA"/>
</dbReference>
<dbReference type="InterPro" id="IPR001910">
    <property type="entry name" value="Inosine/uridine_hydrolase_dom"/>
</dbReference>
<dbReference type="Gene3D" id="3.90.245.10">
    <property type="entry name" value="Ribonucleoside hydrolase-like"/>
    <property type="match status" value="1"/>
</dbReference>
<evidence type="ECO:0000259" key="3">
    <source>
        <dbReference type="Pfam" id="PF01156"/>
    </source>
</evidence>
<evidence type="ECO:0000256" key="1">
    <source>
        <dbReference type="ARBA" id="ARBA00009176"/>
    </source>
</evidence>
<dbReference type="InterPro" id="IPR036452">
    <property type="entry name" value="Ribo_hydro-like"/>
</dbReference>
<dbReference type="Pfam" id="PF01156">
    <property type="entry name" value="IU_nuc_hydro"/>
    <property type="match status" value="1"/>
</dbReference>
<dbReference type="OrthoDB" id="432381at2759"/>
<evidence type="ECO:0000313" key="5">
    <source>
        <dbReference type="Proteomes" id="UP000031668"/>
    </source>
</evidence>
<accession>A0A0C2N1J6</accession>
<feature type="domain" description="Inosine/uridine-preferring nucleoside hydrolase" evidence="3">
    <location>
        <begin position="3"/>
        <end position="305"/>
    </location>
</feature>
<dbReference type="AlphaFoldDB" id="A0A0C2N1J6"/>